<evidence type="ECO:0000313" key="2">
    <source>
        <dbReference type="Proteomes" id="UP001519342"/>
    </source>
</evidence>
<dbReference type="EMBL" id="JAGGKS010000004">
    <property type="protein sequence ID" value="MBP1925857.1"/>
    <property type="molecule type" value="Genomic_DNA"/>
</dbReference>
<gene>
    <name evidence="1" type="ORF">J2Z76_001718</name>
</gene>
<keyword evidence="2" id="KW-1185">Reference proteome</keyword>
<dbReference type="RefSeq" id="WP_209511594.1">
    <property type="nucleotide sequence ID" value="NZ_JAGGKS010000004.1"/>
</dbReference>
<evidence type="ECO:0000313" key="1">
    <source>
        <dbReference type="EMBL" id="MBP1925857.1"/>
    </source>
</evidence>
<sequence length="56" mass="6856">MKRNRKDYDKYISIIDETINVNWNFREQYEKIVDGIIEAYEKEKIESSNNEKEVIL</sequence>
<reference evidence="1 2" key="1">
    <citation type="submission" date="2021-03" db="EMBL/GenBank/DDBJ databases">
        <title>Genomic Encyclopedia of Type Strains, Phase IV (KMG-IV): sequencing the most valuable type-strain genomes for metagenomic binning, comparative biology and taxonomic classification.</title>
        <authorList>
            <person name="Goeker M."/>
        </authorList>
    </citation>
    <scope>NUCLEOTIDE SEQUENCE [LARGE SCALE GENOMIC DNA]</scope>
    <source>
        <strain evidence="1 2">DSM 24004</strain>
    </source>
</reference>
<name>A0ABS4GEC7_9FIRM</name>
<comment type="caution">
    <text evidence="1">The sequence shown here is derived from an EMBL/GenBank/DDBJ whole genome shotgun (WGS) entry which is preliminary data.</text>
</comment>
<dbReference type="Proteomes" id="UP001519342">
    <property type="component" value="Unassembled WGS sequence"/>
</dbReference>
<accession>A0ABS4GEC7</accession>
<proteinExistence type="predicted"/>
<organism evidence="1 2">
    <name type="scientific">Sedimentibacter acidaminivorans</name>
    <dbReference type="NCBI Taxonomy" id="913099"/>
    <lineage>
        <taxon>Bacteria</taxon>
        <taxon>Bacillati</taxon>
        <taxon>Bacillota</taxon>
        <taxon>Tissierellia</taxon>
        <taxon>Sedimentibacter</taxon>
    </lineage>
</organism>
<protein>
    <submittedName>
        <fullName evidence="1">Uncharacterized protein</fullName>
    </submittedName>
</protein>